<keyword evidence="7" id="KW-1185">Reference proteome</keyword>
<dbReference type="PIRSF" id="PIRSF004808">
    <property type="entry name" value="LasT"/>
    <property type="match status" value="1"/>
</dbReference>
<reference evidence="7" key="1">
    <citation type="submission" date="2018-01" db="EMBL/GenBank/DDBJ databases">
        <authorList>
            <person name="Kerou L M."/>
        </authorList>
    </citation>
    <scope>NUCLEOTIDE SEQUENCE [LARGE SCALE GENOMIC DNA]</scope>
    <source>
        <strain evidence="7">SCU2</strain>
    </source>
</reference>
<dbReference type="Pfam" id="PF00588">
    <property type="entry name" value="SpoU_methylase"/>
    <property type="match status" value="1"/>
</dbReference>
<dbReference type="PANTHER" id="PTHR42786">
    <property type="entry name" value="TRNA/RRNA METHYLTRANSFERASE"/>
    <property type="match status" value="1"/>
</dbReference>
<evidence type="ECO:0000256" key="1">
    <source>
        <dbReference type="ARBA" id="ARBA00007228"/>
    </source>
</evidence>
<dbReference type="Proteomes" id="UP000236248">
    <property type="component" value="Chromosome NCAV"/>
</dbReference>
<dbReference type="InterPro" id="IPR001537">
    <property type="entry name" value="SpoU_MeTrfase"/>
</dbReference>
<comment type="similarity">
    <text evidence="1">Belongs to the class IV-like SAM-binding methyltransferase superfamily. RNA methyltransferase TrmH family.</text>
</comment>
<dbReference type="InterPro" id="IPR029028">
    <property type="entry name" value="Alpha/beta_knot_MTases"/>
</dbReference>
<evidence type="ECO:0000313" key="7">
    <source>
        <dbReference type="Proteomes" id="UP000236248"/>
    </source>
</evidence>
<feature type="domain" description="tRNA/rRNA methyltransferase SpoU type" evidence="5">
    <location>
        <begin position="15"/>
        <end position="163"/>
    </location>
</feature>
<keyword evidence="4" id="KW-0949">S-adenosyl-L-methionine</keyword>
<name>A0A2K5ATD3_9ARCH</name>
<dbReference type="KEGG" id="ncv:NCAV_1732"/>
<dbReference type="SUPFAM" id="SSF75217">
    <property type="entry name" value="alpha/beta knot"/>
    <property type="match status" value="1"/>
</dbReference>
<organism evidence="6 7">
    <name type="scientific">Candidatus Nitrosocaldus cavascurensis</name>
    <dbReference type="NCBI Taxonomy" id="2058097"/>
    <lineage>
        <taxon>Archaea</taxon>
        <taxon>Nitrososphaerota</taxon>
        <taxon>Nitrososphaeria</taxon>
        <taxon>Candidatus Nitrosocaldales</taxon>
        <taxon>Candidatus Nitrosocaldaceae</taxon>
        <taxon>Candidatus Nitrosocaldus</taxon>
    </lineage>
</organism>
<accession>A0A2K5ATD3</accession>
<keyword evidence="2 6" id="KW-0489">Methyltransferase</keyword>
<dbReference type="GO" id="GO:0003723">
    <property type="term" value="F:RNA binding"/>
    <property type="evidence" value="ECO:0007669"/>
    <property type="project" value="InterPro"/>
</dbReference>
<dbReference type="Gene3D" id="3.40.1280.10">
    <property type="match status" value="1"/>
</dbReference>
<dbReference type="RefSeq" id="WP_103286536.1">
    <property type="nucleotide sequence ID" value="NZ_LT981265.1"/>
</dbReference>
<dbReference type="EMBL" id="LT981265">
    <property type="protein sequence ID" value="SPC34895.1"/>
    <property type="molecule type" value="Genomic_DNA"/>
</dbReference>
<dbReference type="CDD" id="cd18093">
    <property type="entry name" value="SpoU-like_TrmJ"/>
    <property type="match status" value="1"/>
</dbReference>
<evidence type="ECO:0000313" key="6">
    <source>
        <dbReference type="EMBL" id="SPC34895.1"/>
    </source>
</evidence>
<dbReference type="PANTHER" id="PTHR42786:SF2">
    <property type="entry name" value="TRNA (CYTIDINE_URIDINE-2'-O-)-METHYLTRANSFERASE TRMJ"/>
    <property type="match status" value="1"/>
</dbReference>
<protein>
    <submittedName>
        <fullName evidence="6">Putative RNA methyltransferase</fullName>
    </submittedName>
</protein>
<evidence type="ECO:0000256" key="2">
    <source>
        <dbReference type="ARBA" id="ARBA00022603"/>
    </source>
</evidence>
<sequence>MQIRPCLDIYAVRISIAVCEPVYEVNVGHIARLMMNFGLEELLLIEPKVDLARARIFAAHAASIVDRARIVHFEDILRMGFDIIVGSTSTPSSDRSNIIRDAVDASMLAGIVRGKDKVCLLLGRESTGLTNEELARCDVVVSINTPTDYKALNISHALAIILYEIFRDSSMHRVEYASREEIDLLIKYAVDLAKVANTREYRIPMIETAIRRIMGRSTATSKEVMLIVSLLRSAILAIKRAESRSLSQNA</sequence>
<evidence type="ECO:0000256" key="3">
    <source>
        <dbReference type="ARBA" id="ARBA00022679"/>
    </source>
</evidence>
<evidence type="ECO:0000259" key="5">
    <source>
        <dbReference type="Pfam" id="PF00588"/>
    </source>
</evidence>
<evidence type="ECO:0000256" key="4">
    <source>
        <dbReference type="ARBA" id="ARBA00022691"/>
    </source>
</evidence>
<dbReference type="GeneID" id="41595714"/>
<dbReference type="GO" id="GO:0002128">
    <property type="term" value="P:tRNA nucleoside ribose methylation"/>
    <property type="evidence" value="ECO:0007669"/>
    <property type="project" value="TreeGrafter"/>
</dbReference>
<dbReference type="GO" id="GO:0005829">
    <property type="term" value="C:cytosol"/>
    <property type="evidence" value="ECO:0007669"/>
    <property type="project" value="TreeGrafter"/>
</dbReference>
<keyword evidence="3 6" id="KW-0808">Transferase</keyword>
<gene>
    <name evidence="6" type="ORF">NCAV_1732</name>
</gene>
<dbReference type="AlphaFoldDB" id="A0A2K5ATD3"/>
<dbReference type="InterPro" id="IPR029026">
    <property type="entry name" value="tRNA_m1G_MTases_N"/>
</dbReference>
<dbReference type="InterPro" id="IPR004384">
    <property type="entry name" value="RNA_MeTrfase_TrmJ/LasT"/>
</dbReference>
<proteinExistence type="inferred from homology"/>
<dbReference type="GO" id="GO:0008173">
    <property type="term" value="F:RNA methyltransferase activity"/>
    <property type="evidence" value="ECO:0007669"/>
    <property type="project" value="InterPro"/>
</dbReference>